<organism evidence="2 3">
    <name type="scientific">Pacificibacter maritimus</name>
    <dbReference type="NCBI Taxonomy" id="762213"/>
    <lineage>
        <taxon>Bacteria</taxon>
        <taxon>Pseudomonadati</taxon>
        <taxon>Pseudomonadota</taxon>
        <taxon>Alphaproteobacteria</taxon>
        <taxon>Rhodobacterales</taxon>
        <taxon>Roseobacteraceae</taxon>
        <taxon>Pacificibacter</taxon>
    </lineage>
</organism>
<evidence type="ECO:0000313" key="2">
    <source>
        <dbReference type="EMBL" id="RPE71974.1"/>
    </source>
</evidence>
<dbReference type="AlphaFoldDB" id="A0A3N4VG91"/>
<accession>A0A3N4VG91</accession>
<dbReference type="Proteomes" id="UP000269689">
    <property type="component" value="Unassembled WGS sequence"/>
</dbReference>
<dbReference type="Pfam" id="PF01844">
    <property type="entry name" value="HNH"/>
    <property type="match status" value="1"/>
</dbReference>
<dbReference type="InterPro" id="IPR002711">
    <property type="entry name" value="HNH"/>
</dbReference>
<reference evidence="2 3" key="1">
    <citation type="submission" date="2018-11" db="EMBL/GenBank/DDBJ databases">
        <title>Genomic Encyclopedia of Type Strains, Phase IV (KMG-IV): sequencing the most valuable type-strain genomes for metagenomic binning, comparative biology and taxonomic classification.</title>
        <authorList>
            <person name="Goeker M."/>
        </authorList>
    </citation>
    <scope>NUCLEOTIDE SEQUENCE [LARGE SCALE GENOMIC DNA]</scope>
    <source>
        <strain evidence="2 3">DSM 104731</strain>
    </source>
</reference>
<name>A0A3N4VG91_9RHOB</name>
<dbReference type="SMART" id="SM00507">
    <property type="entry name" value="HNHc"/>
    <property type="match status" value="1"/>
</dbReference>
<proteinExistence type="predicted"/>
<feature type="domain" description="HNH nuclease" evidence="1">
    <location>
        <begin position="128"/>
        <end position="186"/>
    </location>
</feature>
<gene>
    <name evidence="2" type="ORF">EDD53_1109</name>
</gene>
<protein>
    <submittedName>
        <fullName evidence="2">5-methylcytosine-specific restriction protein A</fullName>
    </submittedName>
</protein>
<sequence length="191" mass="21686">MKGNPSKQDILDAMKQIDLHGIPDGFDKSRWYYLVHPITQKTYPPKAVWGIATGRKDFNAQSAKRWLEAKSFFVHDIRLEQDGTGFQTQVATALQDHEKRRARLKTASPQAEAFQKITTGYKRNPDVVAERLYLAKGICEGCQTPAPFKRKKNGTPYLEVHHVIFLTDSGEDTVENTRALCPNCHRQAHHG</sequence>
<dbReference type="EMBL" id="RKQK01000001">
    <property type="protein sequence ID" value="RPE71974.1"/>
    <property type="molecule type" value="Genomic_DNA"/>
</dbReference>
<keyword evidence="3" id="KW-1185">Reference proteome</keyword>
<dbReference type="GO" id="GO:0008270">
    <property type="term" value="F:zinc ion binding"/>
    <property type="evidence" value="ECO:0007669"/>
    <property type="project" value="InterPro"/>
</dbReference>
<dbReference type="CDD" id="cd00085">
    <property type="entry name" value="HNHc"/>
    <property type="match status" value="1"/>
</dbReference>
<evidence type="ECO:0000313" key="3">
    <source>
        <dbReference type="Proteomes" id="UP000269689"/>
    </source>
</evidence>
<dbReference type="GO" id="GO:0003676">
    <property type="term" value="F:nucleic acid binding"/>
    <property type="evidence" value="ECO:0007669"/>
    <property type="project" value="InterPro"/>
</dbReference>
<dbReference type="Gene3D" id="1.10.30.50">
    <property type="match status" value="1"/>
</dbReference>
<dbReference type="GO" id="GO:0004519">
    <property type="term" value="F:endonuclease activity"/>
    <property type="evidence" value="ECO:0007669"/>
    <property type="project" value="InterPro"/>
</dbReference>
<evidence type="ECO:0000259" key="1">
    <source>
        <dbReference type="SMART" id="SM00507"/>
    </source>
</evidence>
<dbReference type="InterPro" id="IPR003615">
    <property type="entry name" value="HNH_nuc"/>
</dbReference>
<comment type="caution">
    <text evidence="2">The sequence shown here is derived from an EMBL/GenBank/DDBJ whole genome shotgun (WGS) entry which is preliminary data.</text>
</comment>